<keyword evidence="4" id="KW-1185">Reference proteome</keyword>
<dbReference type="PRINTS" id="PR01438">
    <property type="entry name" value="UNVRSLSTRESS"/>
</dbReference>
<proteinExistence type="inferred from homology"/>
<dbReference type="Gene3D" id="3.40.50.620">
    <property type="entry name" value="HUPs"/>
    <property type="match status" value="1"/>
</dbReference>
<dbReference type="CDD" id="cd00293">
    <property type="entry name" value="USP-like"/>
    <property type="match status" value="1"/>
</dbReference>
<sequence length="136" mass="14152">MKILVAIDDSAFAGKVLETAVTMAVDKAAELTIISVASLLDDIDDMPPGMNDKLRAVAEKTVAAAKEAAAAKGVHAQTRVEQSESPASSIVTYAKEISADRIVIGHKGKSRLERLLVGSVAQGVVAHAPCSVFVVK</sequence>
<dbReference type="AlphaFoldDB" id="E1JWR4"/>
<evidence type="ECO:0000259" key="2">
    <source>
        <dbReference type="Pfam" id="PF00582"/>
    </source>
</evidence>
<evidence type="ECO:0000256" key="1">
    <source>
        <dbReference type="ARBA" id="ARBA00008791"/>
    </source>
</evidence>
<comment type="caution">
    <text evidence="3">The sequence shown here is derived from an EMBL/GenBank/DDBJ whole genome shotgun (WGS) entry which is preliminary data.</text>
</comment>
<evidence type="ECO:0000313" key="3">
    <source>
        <dbReference type="EMBL" id="EFL51118.1"/>
    </source>
</evidence>
<comment type="similarity">
    <text evidence="1">Belongs to the universal stress protein A family.</text>
</comment>
<accession>E1JWR4</accession>
<dbReference type="PANTHER" id="PTHR46268">
    <property type="entry name" value="STRESS RESPONSE PROTEIN NHAX"/>
    <property type="match status" value="1"/>
</dbReference>
<evidence type="ECO:0000313" key="4">
    <source>
        <dbReference type="Proteomes" id="UP000006250"/>
    </source>
</evidence>
<dbReference type="OrthoDB" id="9788959at2"/>
<dbReference type="InterPro" id="IPR014729">
    <property type="entry name" value="Rossmann-like_a/b/a_fold"/>
</dbReference>
<protein>
    <submittedName>
        <fullName evidence="3">UspA domain protein</fullName>
    </submittedName>
</protein>
<gene>
    <name evidence="3" type="ORF">DesfrDRAFT_2063</name>
</gene>
<dbReference type="Pfam" id="PF00582">
    <property type="entry name" value="Usp"/>
    <property type="match status" value="1"/>
</dbReference>
<organism evidence="3 4">
    <name type="scientific">Solidesulfovibrio fructosivorans JJ]</name>
    <dbReference type="NCBI Taxonomy" id="596151"/>
    <lineage>
        <taxon>Bacteria</taxon>
        <taxon>Pseudomonadati</taxon>
        <taxon>Thermodesulfobacteriota</taxon>
        <taxon>Desulfovibrionia</taxon>
        <taxon>Desulfovibrionales</taxon>
        <taxon>Desulfovibrionaceae</taxon>
        <taxon>Solidesulfovibrio</taxon>
    </lineage>
</organism>
<dbReference type="eggNOG" id="COG0589">
    <property type="taxonomic scope" value="Bacteria"/>
</dbReference>
<reference evidence="3 4" key="1">
    <citation type="submission" date="2010-08" db="EMBL/GenBank/DDBJ databases">
        <title>The draft genome of Desulfovibrio fructosovorans JJ.</title>
        <authorList>
            <consortium name="US DOE Joint Genome Institute (JGI-PGF)"/>
            <person name="Lucas S."/>
            <person name="Copeland A."/>
            <person name="Lapidus A."/>
            <person name="Cheng J.-F."/>
            <person name="Bruce D."/>
            <person name="Goodwin L."/>
            <person name="Pitluck S."/>
            <person name="Land M.L."/>
            <person name="Hauser L."/>
            <person name="Chang Y.-J."/>
            <person name="Jeffries C."/>
            <person name="Wall J.D."/>
            <person name="Stahl D.A."/>
            <person name="Arkin A.P."/>
            <person name="Dehal P."/>
            <person name="Stolyar S.M."/>
            <person name="Hazen T.C."/>
            <person name="Woyke T.J."/>
        </authorList>
    </citation>
    <scope>NUCLEOTIDE SEQUENCE [LARGE SCALE GENOMIC DNA]</scope>
    <source>
        <strain evidence="3 4">JJ</strain>
    </source>
</reference>
<dbReference type="STRING" id="596151.DesfrDRAFT_2063"/>
<dbReference type="PANTHER" id="PTHR46268:SF6">
    <property type="entry name" value="UNIVERSAL STRESS PROTEIN UP12"/>
    <property type="match status" value="1"/>
</dbReference>
<dbReference type="InterPro" id="IPR006015">
    <property type="entry name" value="Universal_stress_UspA"/>
</dbReference>
<dbReference type="EMBL" id="AECZ01000012">
    <property type="protein sequence ID" value="EFL51118.1"/>
    <property type="molecule type" value="Genomic_DNA"/>
</dbReference>
<feature type="domain" description="UspA" evidence="2">
    <location>
        <begin position="2"/>
        <end position="136"/>
    </location>
</feature>
<name>E1JWR4_SOLFR</name>
<dbReference type="RefSeq" id="WP_005993576.1">
    <property type="nucleotide sequence ID" value="NZ_AECZ01000012.1"/>
</dbReference>
<dbReference type="InterPro" id="IPR006016">
    <property type="entry name" value="UspA"/>
</dbReference>
<dbReference type="SUPFAM" id="SSF52402">
    <property type="entry name" value="Adenine nucleotide alpha hydrolases-like"/>
    <property type="match status" value="1"/>
</dbReference>
<dbReference type="Proteomes" id="UP000006250">
    <property type="component" value="Unassembled WGS sequence"/>
</dbReference>